<dbReference type="NCBIfam" id="TIGR01571">
    <property type="entry name" value="A_thal_Cys_rich"/>
    <property type="match status" value="1"/>
</dbReference>
<gene>
    <name evidence="2" type="ORF">SEMRO_880_G215030.1</name>
</gene>
<protein>
    <submittedName>
        <fullName evidence="2">Uncharacterized protein</fullName>
    </submittedName>
</protein>
<keyword evidence="1" id="KW-0472">Membrane</keyword>
<sequence length="317" mass="34845">MSARFRMSSSSSLAASFTMEQADDVSTTIQEDQTLLSGAQSELNQAIPCKDIQVEAPSDLPGGYQMETEVNGRPILVTIPKGGVIEGELFTPAAATELTDIFLSQRGPKGDASGLPMGHWRDGFWRICAHGPCHVTLWNSVCCPLLAAGQVITRLQLTWYGAPAANIAQVSVAFQTIVMILFAYYSVRAVLFFIYAYLDPNANPKEQLYIEPPSSYFFFTALDDLLFYMHVAFLVVVLRNIRSHMRARFSIPDSENVCCPHSGCEDVCCSLICPCFTVSQMLRHTADYRDQHGVCCNSTGLVQESPATFVKDAPSIV</sequence>
<dbReference type="Proteomes" id="UP001153069">
    <property type="component" value="Unassembled WGS sequence"/>
</dbReference>
<reference evidence="2" key="1">
    <citation type="submission" date="2020-06" db="EMBL/GenBank/DDBJ databases">
        <authorList>
            <consortium name="Plant Systems Biology data submission"/>
        </authorList>
    </citation>
    <scope>NUCLEOTIDE SEQUENCE</scope>
    <source>
        <strain evidence="2">D6</strain>
    </source>
</reference>
<proteinExistence type="predicted"/>
<keyword evidence="1" id="KW-1133">Transmembrane helix</keyword>
<feature type="transmembrane region" description="Helical" evidence="1">
    <location>
        <begin position="177"/>
        <end position="196"/>
    </location>
</feature>
<organism evidence="2 3">
    <name type="scientific">Seminavis robusta</name>
    <dbReference type="NCBI Taxonomy" id="568900"/>
    <lineage>
        <taxon>Eukaryota</taxon>
        <taxon>Sar</taxon>
        <taxon>Stramenopiles</taxon>
        <taxon>Ochrophyta</taxon>
        <taxon>Bacillariophyta</taxon>
        <taxon>Bacillariophyceae</taxon>
        <taxon>Bacillariophycidae</taxon>
        <taxon>Naviculales</taxon>
        <taxon>Naviculaceae</taxon>
        <taxon>Seminavis</taxon>
    </lineage>
</organism>
<name>A0A9N8ECJ5_9STRA</name>
<feature type="transmembrane region" description="Helical" evidence="1">
    <location>
        <begin position="216"/>
        <end position="238"/>
    </location>
</feature>
<comment type="caution">
    <text evidence="2">The sequence shown here is derived from an EMBL/GenBank/DDBJ whole genome shotgun (WGS) entry which is preliminary data.</text>
</comment>
<accession>A0A9N8ECJ5</accession>
<evidence type="ECO:0000313" key="2">
    <source>
        <dbReference type="EMBL" id="CAB9517779.1"/>
    </source>
</evidence>
<evidence type="ECO:0000256" key="1">
    <source>
        <dbReference type="SAM" id="Phobius"/>
    </source>
</evidence>
<evidence type="ECO:0000313" key="3">
    <source>
        <dbReference type="Proteomes" id="UP001153069"/>
    </source>
</evidence>
<dbReference type="EMBL" id="CAICTM010000879">
    <property type="protein sequence ID" value="CAB9517779.1"/>
    <property type="molecule type" value="Genomic_DNA"/>
</dbReference>
<dbReference type="AlphaFoldDB" id="A0A9N8ECJ5"/>
<keyword evidence="1" id="KW-0812">Transmembrane</keyword>
<dbReference type="OrthoDB" id="45090at2759"/>
<dbReference type="InterPro" id="IPR006461">
    <property type="entry name" value="PLAC_motif_containing"/>
</dbReference>
<keyword evidence="3" id="KW-1185">Reference proteome</keyword>